<keyword evidence="2" id="KW-1185">Reference proteome</keyword>
<protein>
    <submittedName>
        <fullName evidence="1">LmbE family protein</fullName>
    </submittedName>
</protein>
<dbReference type="Gene3D" id="3.40.50.10320">
    <property type="entry name" value="LmbE-like"/>
    <property type="match status" value="1"/>
</dbReference>
<dbReference type="EMBL" id="JXMU01000014">
    <property type="protein sequence ID" value="KPB01015.1"/>
    <property type="molecule type" value="Genomic_DNA"/>
</dbReference>
<evidence type="ECO:0000313" key="2">
    <source>
        <dbReference type="Proteomes" id="UP000038011"/>
    </source>
</evidence>
<dbReference type="InterPro" id="IPR003737">
    <property type="entry name" value="GlcNAc_PI_deacetylase-related"/>
</dbReference>
<sequence>MPLTDQTRIAREQLQPRIIGLWRALTSLKTIVSFMNTGAHPDDEISEMLAAMRYRDGIDISYACSTRGEGGQNDIGTEATEALGVLRTAEMERACDILDLRMYWLSTSPNDAIFDFGFSKSGIETMGKWGRERTLARFVDILRTEKPDIICPTFLDISGQHGHHRAMTEAAHLVMALAADPDYKGSDLPPWQVKKLYLPAWSGAGQAYDDDAPPPPATLTIEAKDTDPVTGWSYAHIGQQSRAFHRTQAMGKWVPVGQERDWPLHLVESHVDGPDDTLFSGLSNDLGALGLSEAQTHIDAACAAFPDFDSVLKHASSAYKALENASVSNELAHKIERKREQLAHVIRLAAGAQLTARASKTNLRSNDNTAIEFELRQGAADNCETSLSLPGGWRATDNGVALNGAALTDPYPPVYLPGEPQAPCALLTLETHGVKTETRIPFEVTPLVLPDQAADIAPLADVVNRHAERRSIKLHVSNIAPADSQATLQTPDEWRATQNQSGFDLDLPDDIATGRHTIALRLNGNDAQTVRMIDYDHIEPRALARPAQMQVQVIDAELPDVKVGYIGGGNDRIDYWLERMGVDVTAISDQDLQSDAQLEKFDTIVIGIFAMKFRKGLAEQMPRLHKWTHAGGTLLTLYHRPWDNWDKETIPPEMLEIGQPSLRWRVTDEASDVKYLCDHPLLTTPNKIGPQDWQDWHKERGLYFAKAWADAYQPLLEMSDPDEAPHKGALLTADIGKGRHTHCALILHHQMEKLVPGAFRLMANLLAKRS</sequence>
<accession>A0A0N0E7C4</accession>
<dbReference type="SUPFAM" id="SSF52317">
    <property type="entry name" value="Class I glutamine amidotransferase-like"/>
    <property type="match status" value="1"/>
</dbReference>
<organism evidence="1 2">
    <name type="scientific">Ahrensia marina</name>
    <dbReference type="NCBI Taxonomy" id="1514904"/>
    <lineage>
        <taxon>Bacteria</taxon>
        <taxon>Pseudomonadati</taxon>
        <taxon>Pseudomonadota</taxon>
        <taxon>Alphaproteobacteria</taxon>
        <taxon>Hyphomicrobiales</taxon>
        <taxon>Ahrensiaceae</taxon>
        <taxon>Ahrensia</taxon>
    </lineage>
</organism>
<reference evidence="1 2" key="1">
    <citation type="submission" date="2015-01" db="EMBL/GenBank/DDBJ databases">
        <title>Ahrensia donghaiensis sp. nov., a novel dimethylsulphoniopropionate-cleavage bacterium isolated from seawater and emended descriptions of the genus Ahrensia and Ahrensia kielensis.</title>
        <authorList>
            <person name="Liu J."/>
        </authorList>
    </citation>
    <scope>NUCLEOTIDE SEQUENCE [LARGE SCALE GENOMIC DNA]</scope>
    <source>
        <strain evidence="1 2">LZD062</strain>
    </source>
</reference>
<dbReference type="PATRIC" id="fig|1514904.3.peg.876"/>
<dbReference type="SUPFAM" id="SSF102588">
    <property type="entry name" value="LmbE-like"/>
    <property type="match status" value="1"/>
</dbReference>
<dbReference type="RefSeq" id="WP_053999265.1">
    <property type="nucleotide sequence ID" value="NZ_JXMU01000014.1"/>
</dbReference>
<comment type="caution">
    <text evidence="1">The sequence shown here is derived from an EMBL/GenBank/DDBJ whole genome shotgun (WGS) entry which is preliminary data.</text>
</comment>
<dbReference type="InterPro" id="IPR029062">
    <property type="entry name" value="Class_I_gatase-like"/>
</dbReference>
<dbReference type="Proteomes" id="UP000038011">
    <property type="component" value="Unassembled WGS sequence"/>
</dbReference>
<evidence type="ECO:0000313" key="1">
    <source>
        <dbReference type="EMBL" id="KPB01015.1"/>
    </source>
</evidence>
<dbReference type="Pfam" id="PF02585">
    <property type="entry name" value="PIG-L"/>
    <property type="match status" value="1"/>
</dbReference>
<gene>
    <name evidence="1" type="ORF">SU32_10220</name>
</gene>
<proteinExistence type="predicted"/>
<dbReference type="AlphaFoldDB" id="A0A0N0E7C4"/>
<dbReference type="InterPro" id="IPR024078">
    <property type="entry name" value="LmbE-like_dom_sf"/>
</dbReference>
<dbReference type="OrthoDB" id="9759749at2"/>
<dbReference type="STRING" id="1514904.SU32_10220"/>
<name>A0A0N0E7C4_9HYPH</name>